<protein>
    <submittedName>
        <fullName evidence="2">Uncharacterized protein</fullName>
    </submittedName>
</protein>
<dbReference type="AlphaFoldDB" id="A0A1G2B367"/>
<evidence type="ECO:0000256" key="1">
    <source>
        <dbReference type="SAM" id="SignalP"/>
    </source>
</evidence>
<feature type="chain" id="PRO_5009582000" evidence="1">
    <location>
        <begin position="21"/>
        <end position="190"/>
    </location>
</feature>
<name>A0A1G2B367_9BACT</name>
<sequence length="190" mass="20742">MKARILLVLLICAIAQPLQATPHIPDYTTEPTEKEISDDSLRGELTFTRIDTVSFCPPGTTTRVDYERTTILRVKLAIGDLGKLHGPFAYEYGPGAPDIVTAMEALVLGNNPYQLDLEKIELAWGNVIGQICLGLCATGFSDHMSECFDGSEPFIEFNDGPAEFIIDSGHFIVSQTVTFKVIISPPILAP</sequence>
<evidence type="ECO:0000313" key="2">
    <source>
        <dbReference type="EMBL" id="OGY83156.1"/>
    </source>
</evidence>
<evidence type="ECO:0000313" key="3">
    <source>
        <dbReference type="Proteomes" id="UP000179164"/>
    </source>
</evidence>
<dbReference type="EMBL" id="MHKE01000015">
    <property type="protein sequence ID" value="OGY83156.1"/>
    <property type="molecule type" value="Genomic_DNA"/>
</dbReference>
<proteinExistence type="predicted"/>
<feature type="signal peptide" evidence="1">
    <location>
        <begin position="1"/>
        <end position="20"/>
    </location>
</feature>
<accession>A0A1G2B367</accession>
<organism evidence="2 3">
    <name type="scientific">Candidatus Kerfeldbacteria bacterium RIFCSPLOWO2_01_FULL_48_11</name>
    <dbReference type="NCBI Taxonomy" id="1798543"/>
    <lineage>
        <taxon>Bacteria</taxon>
        <taxon>Candidatus Kerfeldiibacteriota</taxon>
    </lineage>
</organism>
<dbReference type="Proteomes" id="UP000179164">
    <property type="component" value="Unassembled WGS sequence"/>
</dbReference>
<reference evidence="2 3" key="1">
    <citation type="journal article" date="2016" name="Nat. Commun.">
        <title>Thousands of microbial genomes shed light on interconnected biogeochemical processes in an aquifer system.</title>
        <authorList>
            <person name="Anantharaman K."/>
            <person name="Brown C.T."/>
            <person name="Hug L.A."/>
            <person name="Sharon I."/>
            <person name="Castelle C.J."/>
            <person name="Probst A.J."/>
            <person name="Thomas B.C."/>
            <person name="Singh A."/>
            <person name="Wilkins M.J."/>
            <person name="Karaoz U."/>
            <person name="Brodie E.L."/>
            <person name="Williams K.H."/>
            <person name="Hubbard S.S."/>
            <person name="Banfield J.F."/>
        </authorList>
    </citation>
    <scope>NUCLEOTIDE SEQUENCE [LARGE SCALE GENOMIC DNA]</scope>
</reference>
<gene>
    <name evidence="2" type="ORF">A2898_02695</name>
</gene>
<comment type="caution">
    <text evidence="2">The sequence shown here is derived from an EMBL/GenBank/DDBJ whole genome shotgun (WGS) entry which is preliminary data.</text>
</comment>
<keyword evidence="1" id="KW-0732">Signal</keyword>